<dbReference type="InterPro" id="IPR002634">
    <property type="entry name" value="BolA"/>
</dbReference>
<dbReference type="PANTHER" id="PTHR43268">
    <property type="entry name" value="THIOSULFATE SULFURTRANSFERASE/RHODANESE-LIKE DOMAIN-CONTAINING PROTEIN 2"/>
    <property type="match status" value="1"/>
</dbReference>
<dbReference type="SMART" id="SM00450">
    <property type="entry name" value="RHOD"/>
    <property type="match status" value="1"/>
</dbReference>
<reference evidence="3" key="1">
    <citation type="submission" date="2021-02" db="EMBL/GenBank/DDBJ databases">
        <authorList>
            <person name="Dougan E. K."/>
            <person name="Rhodes N."/>
            <person name="Thang M."/>
            <person name="Chan C."/>
        </authorList>
    </citation>
    <scope>NUCLEOTIDE SEQUENCE</scope>
</reference>
<dbReference type="NCBIfam" id="NF001136">
    <property type="entry name" value="PRK00142.1-4"/>
    <property type="match status" value="1"/>
</dbReference>
<dbReference type="InterPro" id="IPR040503">
    <property type="entry name" value="TRHO_N"/>
</dbReference>
<dbReference type="PROSITE" id="PS50206">
    <property type="entry name" value="RHODANESE_3"/>
    <property type="match status" value="1"/>
</dbReference>
<sequence>MGGLLAGEVASSVAVESACRALRDPQQPRQSADDLKAVLNLANEAVLERARKMRYVGKMGTTLVVWAMQGETAYFSHVGDSRLYVYRGGKLSQVTHDHTLAQRMIDSGEIAPENAHNAPNKHVLVHAMGLPGAFKADAGVVPEFDRVLLCSDGLSDLVEDADIEAIMATPDLDDCTNYLLKAALDKGGRDNELDIQHLEVIDESANHSVPAGAQTHFKVVIVSPGFENASRIDRHRRINALLQSEFDQGMHALAIHPYTARVLDMRRVLAFYKFTGVDELEALQGELLQMGAKLELKGTILIAHEGVNGTVVGTTSALTELSRSLQQRFGEMPFKWSDLAEDNRGFYRFKVKIKPEIVSFGVADLDLQQTGEHVDAQRWNELLADPDVLVIDTRNDYEIDIGTFPSARSPETTNFREFPSWVEEQLDPGEQKQIAMFCTGGIRCEKASAFMRQAGFEKVYQLDGGILKYLEDVEEKDNRWQGECFVFDQRVSVDSALNQGQYDQCYACRHPLSSEDLASEVYERGVQCPHCVGQASQTRLDSFRQRQKQVELAAARGEAHIGETQK</sequence>
<dbReference type="EMBL" id="CAJNIZ010011112">
    <property type="protein sequence ID" value="CAE7311832.1"/>
    <property type="molecule type" value="Genomic_DNA"/>
</dbReference>
<dbReference type="CDD" id="cd00143">
    <property type="entry name" value="PP2Cc"/>
    <property type="match status" value="1"/>
</dbReference>
<organism evidence="3 4">
    <name type="scientific">Symbiodinium pilosum</name>
    <name type="common">Dinoflagellate</name>
    <dbReference type="NCBI Taxonomy" id="2952"/>
    <lineage>
        <taxon>Eukaryota</taxon>
        <taxon>Sar</taxon>
        <taxon>Alveolata</taxon>
        <taxon>Dinophyceae</taxon>
        <taxon>Suessiales</taxon>
        <taxon>Symbiodiniaceae</taxon>
        <taxon>Symbiodinium</taxon>
    </lineage>
</organism>
<dbReference type="Pfam" id="PF13672">
    <property type="entry name" value="PP2C_2"/>
    <property type="match status" value="1"/>
</dbReference>
<dbReference type="InterPro" id="IPR001932">
    <property type="entry name" value="PPM-type_phosphatase-like_dom"/>
</dbReference>
<name>A0A812NLV7_SYMPI</name>
<protein>
    <submittedName>
        <fullName evidence="3">TrhO protein</fullName>
    </submittedName>
</protein>
<gene>
    <name evidence="3" type="primary">trhO</name>
    <name evidence="3" type="ORF">SPIL2461_LOCUS7075</name>
</gene>
<dbReference type="PANTHER" id="PTHR43268:SF3">
    <property type="entry name" value="RHODANESE-LIKE DOMAIN-CONTAINING PROTEIN 7-RELATED"/>
    <property type="match status" value="1"/>
</dbReference>
<dbReference type="CDD" id="cd01518">
    <property type="entry name" value="RHOD_YceA"/>
    <property type="match status" value="1"/>
</dbReference>
<dbReference type="Proteomes" id="UP000649617">
    <property type="component" value="Unassembled WGS sequence"/>
</dbReference>
<evidence type="ECO:0000259" key="1">
    <source>
        <dbReference type="PROSITE" id="PS50206"/>
    </source>
</evidence>
<dbReference type="Pfam" id="PF00581">
    <property type="entry name" value="Rhodanese"/>
    <property type="match status" value="1"/>
</dbReference>
<dbReference type="InterPro" id="IPR001763">
    <property type="entry name" value="Rhodanese-like_dom"/>
</dbReference>
<evidence type="ECO:0000259" key="2">
    <source>
        <dbReference type="PROSITE" id="PS51746"/>
    </source>
</evidence>
<proteinExistence type="inferred from homology"/>
<dbReference type="SUPFAM" id="SSF52821">
    <property type="entry name" value="Rhodanese/Cell cycle control phosphatase"/>
    <property type="match status" value="1"/>
</dbReference>
<dbReference type="PROSITE" id="PS51746">
    <property type="entry name" value="PPM_2"/>
    <property type="match status" value="1"/>
</dbReference>
<dbReference type="Gene3D" id="3.30.300.90">
    <property type="entry name" value="BolA-like"/>
    <property type="match status" value="1"/>
</dbReference>
<dbReference type="InterPro" id="IPR036065">
    <property type="entry name" value="BolA-like_sf"/>
</dbReference>
<dbReference type="HAMAP" id="MF_00469">
    <property type="entry name" value="TrhO"/>
    <property type="match status" value="1"/>
</dbReference>
<dbReference type="AlphaFoldDB" id="A0A812NLV7"/>
<dbReference type="Gene3D" id="3.30.70.100">
    <property type="match status" value="1"/>
</dbReference>
<accession>A0A812NLV7</accession>
<dbReference type="Pfam" id="PF17773">
    <property type="entry name" value="UPF0176_N"/>
    <property type="match status" value="1"/>
</dbReference>
<evidence type="ECO:0000313" key="3">
    <source>
        <dbReference type="EMBL" id="CAE7311832.1"/>
    </source>
</evidence>
<feature type="domain" description="Rhodanese" evidence="1">
    <location>
        <begin position="384"/>
        <end position="478"/>
    </location>
</feature>
<dbReference type="Gene3D" id="3.40.250.10">
    <property type="entry name" value="Rhodanese-like domain"/>
    <property type="match status" value="1"/>
</dbReference>
<dbReference type="InterPro" id="IPR036457">
    <property type="entry name" value="PPM-type-like_dom_sf"/>
</dbReference>
<dbReference type="InterPro" id="IPR036873">
    <property type="entry name" value="Rhodanese-like_dom_sf"/>
</dbReference>
<dbReference type="SUPFAM" id="SSF81606">
    <property type="entry name" value="PP2C-like"/>
    <property type="match status" value="1"/>
</dbReference>
<dbReference type="SUPFAM" id="SSF82657">
    <property type="entry name" value="BolA-like"/>
    <property type="match status" value="1"/>
</dbReference>
<dbReference type="Pfam" id="PF01722">
    <property type="entry name" value="BolA"/>
    <property type="match status" value="1"/>
</dbReference>
<feature type="domain" description="PPM-type phosphatase" evidence="2">
    <location>
        <begin position="1"/>
        <end position="203"/>
    </location>
</feature>
<comment type="caution">
    <text evidence="3">The sequence shown here is derived from an EMBL/GenBank/DDBJ whole genome shotgun (WGS) entry which is preliminary data.</text>
</comment>
<dbReference type="SMART" id="SM00331">
    <property type="entry name" value="PP2C_SIG"/>
    <property type="match status" value="1"/>
</dbReference>
<dbReference type="SMART" id="SM00332">
    <property type="entry name" value="PP2Cc"/>
    <property type="match status" value="1"/>
</dbReference>
<dbReference type="InterPro" id="IPR020936">
    <property type="entry name" value="TrhO"/>
</dbReference>
<keyword evidence="4" id="KW-1185">Reference proteome</keyword>
<evidence type="ECO:0000313" key="4">
    <source>
        <dbReference type="Proteomes" id="UP000649617"/>
    </source>
</evidence>
<dbReference type="OrthoDB" id="345986at2759"/>
<dbReference type="Gene3D" id="3.60.40.10">
    <property type="entry name" value="PPM-type phosphatase domain"/>
    <property type="match status" value="1"/>
</dbReference>